<evidence type="ECO:0000313" key="3">
    <source>
        <dbReference type="Proteomes" id="UP000703720"/>
    </source>
</evidence>
<keyword evidence="1" id="KW-0812">Transmembrane</keyword>
<keyword evidence="1" id="KW-0472">Membrane</keyword>
<feature type="transmembrane region" description="Helical" evidence="1">
    <location>
        <begin position="129"/>
        <end position="149"/>
    </location>
</feature>
<feature type="transmembrane region" description="Helical" evidence="1">
    <location>
        <begin position="23"/>
        <end position="44"/>
    </location>
</feature>
<feature type="transmembrane region" description="Helical" evidence="1">
    <location>
        <begin position="263"/>
        <end position="282"/>
    </location>
</feature>
<organism evidence="2 3">
    <name type="scientific">Microbacterium phyllosphaerae</name>
    <dbReference type="NCBI Taxonomy" id="124798"/>
    <lineage>
        <taxon>Bacteria</taxon>
        <taxon>Bacillati</taxon>
        <taxon>Actinomycetota</taxon>
        <taxon>Actinomycetes</taxon>
        <taxon>Micrococcales</taxon>
        <taxon>Microbacteriaceae</taxon>
        <taxon>Microbacterium</taxon>
    </lineage>
</organism>
<comment type="caution">
    <text evidence="2">The sequence shown here is derived from an EMBL/GenBank/DDBJ whole genome shotgun (WGS) entry which is preliminary data.</text>
</comment>
<evidence type="ECO:0000313" key="2">
    <source>
        <dbReference type="EMBL" id="MBP2378107.1"/>
    </source>
</evidence>
<evidence type="ECO:0000256" key="1">
    <source>
        <dbReference type="SAM" id="Phobius"/>
    </source>
</evidence>
<dbReference type="Proteomes" id="UP000703720">
    <property type="component" value="Unassembled WGS sequence"/>
</dbReference>
<keyword evidence="1" id="KW-1133">Transmembrane helix</keyword>
<feature type="transmembrane region" description="Helical" evidence="1">
    <location>
        <begin position="320"/>
        <end position="339"/>
    </location>
</feature>
<dbReference type="EMBL" id="JAGIOA010000001">
    <property type="protein sequence ID" value="MBP2378107.1"/>
    <property type="molecule type" value="Genomic_DNA"/>
</dbReference>
<feature type="transmembrane region" description="Helical" evidence="1">
    <location>
        <begin position="294"/>
        <end position="314"/>
    </location>
</feature>
<feature type="transmembrane region" description="Helical" evidence="1">
    <location>
        <begin position="239"/>
        <end position="257"/>
    </location>
</feature>
<keyword evidence="3" id="KW-1185">Reference proteome</keyword>
<protein>
    <submittedName>
        <fullName evidence="2">Membrane protein</fullName>
    </submittedName>
</protein>
<sequence>MNDRLSFAEVLRRPLASAGSRESAALLVSAATLIVTVVISLLVFHGRALPISGPGSIGQFAAIGSAVTAIVVFIAARSLARIHPAEGVPREMMRWFDIAALAIAHGVIALLGWIAIADVVERSFTGAEVFPFAGALLAGAAMACTAYIVALSAATMTPATLSVVLMLFLVVGAFASMLSASDEQWWKLHLSSLGVTDDLSALTFNVTLIIAGIIVTTVAHFGTATIPVATPRAARGRRIVRLELTVMGLLLCGVGLFPVDRFLALHNLCATGMVVVFIAMVIGLRRTVPGTSQVFVTMGYVFVAYIVVLAVFFATGYYNLTAVELVAFLIIFTWLLLFLRNTEQTPATTRVPSP</sequence>
<name>A0ABS4WPH5_9MICO</name>
<accession>A0ABS4WPH5</accession>
<feature type="transmembrane region" description="Helical" evidence="1">
    <location>
        <begin position="95"/>
        <end position="117"/>
    </location>
</feature>
<reference evidence="2 3" key="1">
    <citation type="submission" date="2021-03" db="EMBL/GenBank/DDBJ databases">
        <title>Sequencing the genomes of 1000 actinobacteria strains.</title>
        <authorList>
            <person name="Klenk H.-P."/>
        </authorList>
    </citation>
    <scope>NUCLEOTIDE SEQUENCE [LARGE SCALE GENOMIC DNA]</scope>
    <source>
        <strain evidence="2 3">DSM 13468</strain>
    </source>
</reference>
<feature type="transmembrane region" description="Helical" evidence="1">
    <location>
        <begin position="161"/>
        <end position="181"/>
    </location>
</feature>
<dbReference type="RefSeq" id="WP_210097381.1">
    <property type="nucleotide sequence ID" value="NZ_BAAAIO010000001.1"/>
</dbReference>
<feature type="transmembrane region" description="Helical" evidence="1">
    <location>
        <begin position="56"/>
        <end position="75"/>
    </location>
</feature>
<proteinExistence type="predicted"/>
<feature type="transmembrane region" description="Helical" evidence="1">
    <location>
        <begin position="201"/>
        <end position="227"/>
    </location>
</feature>
<gene>
    <name evidence="2" type="ORF">JOF42_001602</name>
</gene>